<evidence type="ECO:0000256" key="3">
    <source>
        <dbReference type="ARBA" id="ARBA00022475"/>
    </source>
</evidence>
<evidence type="ECO:0000256" key="2">
    <source>
        <dbReference type="ARBA" id="ARBA00022448"/>
    </source>
</evidence>
<dbReference type="PIRSF" id="PIRSF039085">
    <property type="entry name" value="ABC_ATPase_HisP"/>
    <property type="match status" value="1"/>
</dbReference>
<dbReference type="Gene3D" id="3.40.50.300">
    <property type="entry name" value="P-loop containing nucleotide triphosphate hydrolases"/>
    <property type="match status" value="1"/>
</dbReference>
<dbReference type="PANTHER" id="PTHR43166">
    <property type="entry name" value="AMINO ACID IMPORT ATP-BINDING PROTEIN"/>
    <property type="match status" value="1"/>
</dbReference>
<dbReference type="CDD" id="cd03262">
    <property type="entry name" value="ABC_HisP_GlnQ"/>
    <property type="match status" value="1"/>
</dbReference>
<dbReference type="InterPro" id="IPR003439">
    <property type="entry name" value="ABC_transporter-like_ATP-bd"/>
</dbReference>
<evidence type="ECO:0000256" key="1">
    <source>
        <dbReference type="ARBA" id="ARBA00004202"/>
    </source>
</evidence>
<keyword evidence="4" id="KW-0547">Nucleotide-binding</keyword>
<dbReference type="FunFam" id="3.40.50.300:FF:000020">
    <property type="entry name" value="Amino acid ABC transporter ATP-binding component"/>
    <property type="match status" value="1"/>
</dbReference>
<dbReference type="Pfam" id="PF00005">
    <property type="entry name" value="ABC_tran"/>
    <property type="match status" value="1"/>
</dbReference>
<sequence>MFQAKNIVKSFNGIEVLKGVDLSVKTGEVIAILGPSGSGKTTLLRSLNLLEKPEQGEIIVGNKLINVNKSNQQDILELRKRTSMVFQHYNLFKHKTILQNVTEALIVVQKKTKKEAVEIAISELEKVGLGDKLDQYPSQLSGGQQQRAGIARALAINPEIILFDEPTASLDPELVGEVLEVMLKIANQGVTMVVVTHEMEFAKHVADKVVFMDQGKVIEEGTPHEIFNYPKQERTKKFLQKVSPDYIFKLKEQRQLQHTL</sequence>
<dbReference type="SMART" id="SM00382">
    <property type="entry name" value="AAA"/>
    <property type="match status" value="1"/>
</dbReference>
<dbReference type="InterPro" id="IPR030679">
    <property type="entry name" value="ABC_ATPase_HisP-typ"/>
</dbReference>
<dbReference type="RefSeq" id="WP_088592665.1">
    <property type="nucleotide sequence ID" value="NZ_CP022046.2"/>
</dbReference>
<dbReference type="GO" id="GO:0005886">
    <property type="term" value="C:plasma membrane"/>
    <property type="evidence" value="ECO:0007669"/>
    <property type="project" value="UniProtKB-SubCell"/>
</dbReference>
<evidence type="ECO:0000256" key="4">
    <source>
        <dbReference type="ARBA" id="ARBA00022741"/>
    </source>
</evidence>
<protein>
    <submittedName>
        <fullName evidence="8">Amino acid ABC transporter ATP-binding protein</fullName>
    </submittedName>
</protein>
<dbReference type="GO" id="GO:0015424">
    <property type="term" value="F:ABC-type amino acid transporter activity"/>
    <property type="evidence" value="ECO:0007669"/>
    <property type="project" value="InterPro"/>
</dbReference>
<dbReference type="AlphaFoldDB" id="A0AAI8DKG2"/>
<dbReference type="PANTHER" id="PTHR43166:SF35">
    <property type="entry name" value="L-CYSTINE IMPORT ATP-BINDING PROTEIN TCYN"/>
    <property type="match status" value="1"/>
</dbReference>
<evidence type="ECO:0000256" key="6">
    <source>
        <dbReference type="ARBA" id="ARBA00023136"/>
    </source>
</evidence>
<reference evidence="9" key="1">
    <citation type="submission" date="2017-06" db="EMBL/GenBank/DDBJ databases">
        <title>FDA dAtabase for Regulatory Grade micrObial Sequences (FDA-ARGOS): Supporting development and validation of Infectious Disease Dx tests.</title>
        <authorList>
            <person name="Goldberg B."/>
            <person name="Campos J."/>
            <person name="Tallon L."/>
            <person name="Sadzewicz L."/>
            <person name="Sengamalay N."/>
            <person name="Ott S."/>
            <person name="Godinez A."/>
            <person name="Nagaraj S."/>
            <person name="Vavikolanu K."/>
            <person name="Nadendla S."/>
            <person name="George J."/>
            <person name="Geyer C."/>
            <person name="Sichtig H."/>
        </authorList>
    </citation>
    <scope>NUCLEOTIDE SEQUENCE [LARGE SCALE GENOMIC DNA]</scope>
    <source>
        <strain evidence="9">FDAARGOS_285</strain>
    </source>
</reference>
<evidence type="ECO:0000256" key="5">
    <source>
        <dbReference type="ARBA" id="ARBA00022840"/>
    </source>
</evidence>
<dbReference type="PROSITE" id="PS50893">
    <property type="entry name" value="ABC_TRANSPORTER_2"/>
    <property type="match status" value="1"/>
</dbReference>
<dbReference type="GO" id="GO:0016887">
    <property type="term" value="F:ATP hydrolysis activity"/>
    <property type="evidence" value="ECO:0007669"/>
    <property type="project" value="InterPro"/>
</dbReference>
<accession>A0AAI8DKG2</accession>
<evidence type="ECO:0000313" key="8">
    <source>
        <dbReference type="EMBL" id="ASE35467.1"/>
    </source>
</evidence>
<keyword evidence="5 8" id="KW-0067">ATP-binding</keyword>
<dbReference type="Proteomes" id="UP000197058">
    <property type="component" value="Chromosome"/>
</dbReference>
<gene>
    <name evidence="8" type="ORF">CEP64_13020</name>
</gene>
<dbReference type="KEGG" id="sscu:CEP64_13020"/>
<keyword evidence="6" id="KW-0472">Membrane</keyword>
<evidence type="ECO:0000313" key="9">
    <source>
        <dbReference type="Proteomes" id="UP000197058"/>
    </source>
</evidence>
<dbReference type="InterPro" id="IPR027417">
    <property type="entry name" value="P-loop_NTPase"/>
</dbReference>
<keyword evidence="3" id="KW-1003">Cell membrane</keyword>
<feature type="domain" description="ABC transporter" evidence="7">
    <location>
        <begin position="2"/>
        <end position="239"/>
    </location>
</feature>
<dbReference type="InterPro" id="IPR050086">
    <property type="entry name" value="MetN_ABC_transporter-like"/>
</dbReference>
<dbReference type="InterPro" id="IPR003593">
    <property type="entry name" value="AAA+_ATPase"/>
</dbReference>
<dbReference type="InterPro" id="IPR017871">
    <property type="entry name" value="ABC_transporter-like_CS"/>
</dbReference>
<keyword evidence="2" id="KW-0813">Transport</keyword>
<dbReference type="GO" id="GO:0005524">
    <property type="term" value="F:ATP binding"/>
    <property type="evidence" value="ECO:0007669"/>
    <property type="project" value="UniProtKB-KW"/>
</dbReference>
<organism evidence="8 9">
    <name type="scientific">Mammaliicoccus sciuri</name>
    <name type="common">Staphylococcus sciuri</name>
    <dbReference type="NCBI Taxonomy" id="1296"/>
    <lineage>
        <taxon>Bacteria</taxon>
        <taxon>Bacillati</taxon>
        <taxon>Bacillota</taxon>
        <taxon>Bacilli</taxon>
        <taxon>Bacillales</taxon>
        <taxon>Staphylococcaceae</taxon>
        <taxon>Mammaliicoccus</taxon>
    </lineage>
</organism>
<name>A0AAI8DKG2_MAMSC</name>
<proteinExistence type="predicted"/>
<dbReference type="PROSITE" id="PS00211">
    <property type="entry name" value="ABC_TRANSPORTER_1"/>
    <property type="match status" value="1"/>
</dbReference>
<dbReference type="EMBL" id="CP022046">
    <property type="protein sequence ID" value="ASE35467.1"/>
    <property type="molecule type" value="Genomic_DNA"/>
</dbReference>
<dbReference type="SUPFAM" id="SSF52540">
    <property type="entry name" value="P-loop containing nucleoside triphosphate hydrolases"/>
    <property type="match status" value="1"/>
</dbReference>
<evidence type="ECO:0000259" key="7">
    <source>
        <dbReference type="PROSITE" id="PS50893"/>
    </source>
</evidence>
<comment type="subcellular location">
    <subcellularLocation>
        <location evidence="1">Cell membrane</location>
        <topology evidence="1">Peripheral membrane protein</topology>
    </subcellularLocation>
</comment>